<protein>
    <recommendedName>
        <fullName evidence="3">DUF2281 domain-containing protein</fullName>
    </recommendedName>
</protein>
<dbReference type="AlphaFoldDB" id="A0A0D8ZTK7"/>
<organism evidence="1 2">
    <name type="scientific">Aliterella atlantica CENA595</name>
    <dbReference type="NCBI Taxonomy" id="1618023"/>
    <lineage>
        <taxon>Bacteria</taxon>
        <taxon>Bacillati</taxon>
        <taxon>Cyanobacteriota</taxon>
        <taxon>Cyanophyceae</taxon>
        <taxon>Chroococcidiopsidales</taxon>
        <taxon>Aliterellaceae</taxon>
        <taxon>Aliterella</taxon>
    </lineage>
</organism>
<gene>
    <name evidence="1" type="ORF">UH38_17580</name>
</gene>
<evidence type="ECO:0000313" key="2">
    <source>
        <dbReference type="Proteomes" id="UP000032452"/>
    </source>
</evidence>
<dbReference type="Proteomes" id="UP000032452">
    <property type="component" value="Unassembled WGS sequence"/>
</dbReference>
<dbReference type="EMBL" id="JYON01000021">
    <property type="protein sequence ID" value="KJH70576.1"/>
    <property type="molecule type" value="Genomic_DNA"/>
</dbReference>
<evidence type="ECO:0008006" key="3">
    <source>
        <dbReference type="Google" id="ProtNLM"/>
    </source>
</evidence>
<name>A0A0D8ZTK7_9CYAN</name>
<keyword evidence="2" id="KW-1185">Reference proteome</keyword>
<dbReference type="OrthoDB" id="9813823at2"/>
<proteinExistence type="predicted"/>
<dbReference type="RefSeq" id="WP_045055992.1">
    <property type="nucleotide sequence ID" value="NZ_CAWMDP010000008.1"/>
</dbReference>
<dbReference type="STRING" id="1618023.UH38_17580"/>
<accession>A0A0D8ZTK7</accession>
<reference evidence="1 2" key="1">
    <citation type="submission" date="2015-02" db="EMBL/GenBank/DDBJ databases">
        <title>Draft genome of a novel marine cyanobacterium (Chroococcales) isolated from South Atlantic Ocean.</title>
        <authorList>
            <person name="Rigonato J."/>
            <person name="Alvarenga D.O."/>
            <person name="Branco L.H."/>
            <person name="Varani A.M."/>
            <person name="Brandini F.P."/>
            <person name="Fiore M.F."/>
        </authorList>
    </citation>
    <scope>NUCLEOTIDE SEQUENCE [LARGE SCALE GENOMIC DNA]</scope>
    <source>
        <strain evidence="1 2">CENA595</strain>
    </source>
</reference>
<comment type="caution">
    <text evidence="1">The sequence shown here is derived from an EMBL/GenBank/DDBJ whole genome shotgun (WGS) entry which is preliminary data.</text>
</comment>
<evidence type="ECO:0000313" key="1">
    <source>
        <dbReference type="EMBL" id="KJH70576.1"/>
    </source>
</evidence>
<sequence length="62" mass="7064">MNTKEQIIQEIEQLPEPLLVEALEFVRALQVKPQAKAPSKAVQAFLASLEERKEVYQRLADS</sequence>